<accession>C9PRX2</accession>
<dbReference type="NCBIfam" id="NF003977">
    <property type="entry name" value="PRK05470.1-1"/>
    <property type="match status" value="1"/>
</dbReference>
<feature type="transmembrane region" description="Helical" evidence="5">
    <location>
        <begin position="21"/>
        <end position="47"/>
    </location>
</feature>
<keyword evidence="7" id="KW-1185">Reference proteome</keyword>
<organism evidence="6 7">
    <name type="scientific">Pasteurella dagmatis ATCC 43325</name>
    <dbReference type="NCBI Taxonomy" id="667128"/>
    <lineage>
        <taxon>Bacteria</taxon>
        <taxon>Pseudomonadati</taxon>
        <taxon>Pseudomonadota</taxon>
        <taxon>Gammaproteobacteria</taxon>
        <taxon>Pasteurellales</taxon>
        <taxon>Pasteurellaceae</taxon>
        <taxon>Pasteurella</taxon>
    </lineage>
</organism>
<dbReference type="EMBL" id="ACZR01000018">
    <property type="protein sequence ID" value="EEX49699.1"/>
    <property type="molecule type" value="Genomic_DNA"/>
</dbReference>
<keyword evidence="4 5" id="KW-0472">Membrane</keyword>
<comment type="subcellular location">
    <subcellularLocation>
        <location evidence="5">Cell membrane</location>
        <topology evidence="5">Multi-pass membrane protein</topology>
    </subcellularLocation>
</comment>
<dbReference type="AlphaFoldDB" id="C9PRX2"/>
<dbReference type="HOGENOM" id="CLU_168367_0_0_6"/>
<evidence type="ECO:0000313" key="7">
    <source>
        <dbReference type="Proteomes" id="UP000005519"/>
    </source>
</evidence>
<dbReference type="InterPro" id="IPR003418">
    <property type="entry name" value="Fumarate_red_D"/>
</dbReference>
<comment type="caution">
    <text evidence="6">The sequence shown here is derived from an EMBL/GenBank/DDBJ whole genome shotgun (WGS) entry which is preliminary data.</text>
</comment>
<feature type="transmembrane region" description="Helical" evidence="5">
    <location>
        <begin position="97"/>
        <end position="122"/>
    </location>
</feature>
<sequence>MYRYGEDNMDKSPKRSNEPVVWLLFGAGTTVSAMFYPVLVLLIGLLIPFGLISSENMFELLEFLRTGLGKLILLVLLIFPMWGAMHRIHHGLHDFKLHLPASGVIFYGLSVLYSVLVLFAVLSI</sequence>
<gene>
    <name evidence="5 6" type="primary">frdD</name>
    <name evidence="6" type="ORF">HMPREF0621_1746</name>
</gene>
<dbReference type="GO" id="GO:0000104">
    <property type="term" value="F:succinate dehydrogenase activity"/>
    <property type="evidence" value="ECO:0007669"/>
    <property type="project" value="UniProtKB-UniRule"/>
</dbReference>
<dbReference type="STRING" id="667128.HMPREF0621_1746"/>
<dbReference type="InterPro" id="IPR034804">
    <property type="entry name" value="SQR/QFR_C/D"/>
</dbReference>
<evidence type="ECO:0000256" key="5">
    <source>
        <dbReference type="HAMAP-Rule" id="MF_00709"/>
    </source>
</evidence>
<keyword evidence="3 5" id="KW-1133">Transmembrane helix</keyword>
<feature type="transmembrane region" description="Helical" evidence="5">
    <location>
        <begin position="67"/>
        <end position="85"/>
    </location>
</feature>
<dbReference type="Pfam" id="PF02313">
    <property type="entry name" value="Fumarate_red_D"/>
    <property type="match status" value="1"/>
</dbReference>
<keyword evidence="1 5" id="KW-1003">Cell membrane</keyword>
<name>C9PRX2_9PAST</name>
<dbReference type="GO" id="GO:0045283">
    <property type="term" value="C:fumarate reductase complex"/>
    <property type="evidence" value="ECO:0007669"/>
    <property type="project" value="UniProtKB-UniRule"/>
</dbReference>
<reference evidence="6 7" key="1">
    <citation type="submission" date="2009-10" db="EMBL/GenBank/DDBJ databases">
        <authorList>
            <person name="Muzny D."/>
            <person name="Qin X."/>
            <person name="Deng J."/>
            <person name="Jiang H."/>
            <person name="Liu Y."/>
            <person name="Qu J."/>
            <person name="Song X.-Z."/>
            <person name="Zhang L."/>
            <person name="Thornton R."/>
            <person name="Coyle M."/>
            <person name="Francisco L."/>
            <person name="Jackson L."/>
            <person name="Javaid M."/>
            <person name="Korchina V."/>
            <person name="Kovar C."/>
            <person name="Mata R."/>
            <person name="Mathew T."/>
            <person name="Ngo R."/>
            <person name="Nguyen L."/>
            <person name="Nguyen N."/>
            <person name="Okwuonu G."/>
            <person name="Ongeri F."/>
            <person name="Pham C."/>
            <person name="Simmons D."/>
            <person name="Wilczek-Boney K."/>
            <person name="Hale W."/>
            <person name="Jakkamsetti A."/>
            <person name="Pham P."/>
            <person name="Ruth R."/>
            <person name="San Lucas F."/>
            <person name="Warren J."/>
            <person name="Zhang J."/>
            <person name="Zhao Z."/>
            <person name="Zhou C."/>
            <person name="Zhu D."/>
            <person name="Lee S."/>
            <person name="Bess C."/>
            <person name="Blankenburg K."/>
            <person name="Forbes L."/>
            <person name="Fu Q."/>
            <person name="Gubbala S."/>
            <person name="Hirani K."/>
            <person name="Jayaseelan J.C."/>
            <person name="Lara F."/>
            <person name="Munidasa M."/>
            <person name="Palculict T."/>
            <person name="Patil S."/>
            <person name="Pu L.-L."/>
            <person name="Saada N."/>
            <person name="Tang L."/>
            <person name="Weissenberger G."/>
            <person name="Zhu Y."/>
            <person name="Hemphill L."/>
            <person name="Shang Y."/>
            <person name="Youmans B."/>
            <person name="Ayvaz T."/>
            <person name="Ross M."/>
            <person name="Santibanez J."/>
            <person name="Aqrawi P."/>
            <person name="Gross S."/>
            <person name="Joshi V."/>
            <person name="Fowler G."/>
            <person name="Nazareth L."/>
            <person name="Reid J."/>
            <person name="Worley K."/>
            <person name="Petrosino J."/>
            <person name="Highlander S."/>
            <person name="Gibbs R."/>
        </authorList>
    </citation>
    <scope>NUCLEOTIDE SEQUENCE [LARGE SCALE GENOMIC DNA]</scope>
    <source>
        <strain evidence="6 7">ATCC 43325</strain>
    </source>
</reference>
<evidence type="ECO:0000256" key="1">
    <source>
        <dbReference type="ARBA" id="ARBA00022475"/>
    </source>
</evidence>
<dbReference type="GO" id="GO:0006106">
    <property type="term" value="P:fumarate metabolic process"/>
    <property type="evidence" value="ECO:0007669"/>
    <property type="project" value="InterPro"/>
</dbReference>
<dbReference type="SUPFAM" id="SSF81343">
    <property type="entry name" value="Fumarate reductase respiratory complex transmembrane subunits"/>
    <property type="match status" value="1"/>
</dbReference>
<evidence type="ECO:0000256" key="2">
    <source>
        <dbReference type="ARBA" id="ARBA00022692"/>
    </source>
</evidence>
<dbReference type="HAMAP" id="MF_00709">
    <property type="entry name" value="Fumarate_red_D"/>
    <property type="match status" value="1"/>
</dbReference>
<keyword evidence="2 5" id="KW-0812">Transmembrane</keyword>
<comment type="function">
    <text evidence="5">Anchors the catalytic components of the fumarate reductase complex to the cell membrane, binds quinones.</text>
</comment>
<protein>
    <recommendedName>
        <fullName evidence="5">Fumarate reductase subunit D</fullName>
    </recommendedName>
    <alternativeName>
        <fullName evidence="5">Quinol-fumarate reductase subunit D</fullName>
        <shortName evidence="5">QFR subunit D</shortName>
    </alternativeName>
</protein>
<evidence type="ECO:0000256" key="3">
    <source>
        <dbReference type="ARBA" id="ARBA00022989"/>
    </source>
</evidence>
<proteinExistence type="inferred from homology"/>
<dbReference type="PIRSF" id="PIRSF000179">
    <property type="entry name" value="FrdD"/>
    <property type="match status" value="1"/>
</dbReference>
<dbReference type="Gene3D" id="1.20.1300.10">
    <property type="entry name" value="Fumarate reductase/succinate dehydrogenase, transmembrane subunit"/>
    <property type="match status" value="1"/>
</dbReference>
<dbReference type="GO" id="GO:0005886">
    <property type="term" value="C:plasma membrane"/>
    <property type="evidence" value="ECO:0007669"/>
    <property type="project" value="UniProtKB-SubCell"/>
</dbReference>
<comment type="similarity">
    <text evidence="5">Belongs to the FrdD family.</text>
</comment>
<comment type="subunit">
    <text evidence="5">Part of an enzyme complex containing four subunits: a flavoprotein (FrdA), an iron-sulfur protein (FrdB), and two hydrophobic anchor proteins (FrdC and FrdD).</text>
</comment>
<evidence type="ECO:0000313" key="6">
    <source>
        <dbReference type="EMBL" id="EEX49699.1"/>
    </source>
</evidence>
<dbReference type="Proteomes" id="UP000005519">
    <property type="component" value="Unassembled WGS sequence"/>
</dbReference>
<evidence type="ECO:0000256" key="4">
    <source>
        <dbReference type="ARBA" id="ARBA00023136"/>
    </source>
</evidence>
<dbReference type="CDD" id="cd00547">
    <property type="entry name" value="QFR_TypeD_subunitD"/>
    <property type="match status" value="1"/>
</dbReference>